<keyword evidence="4" id="KW-1185">Reference proteome</keyword>
<dbReference type="Proteomes" id="UP001530293">
    <property type="component" value="Unassembled WGS sequence"/>
</dbReference>
<accession>A0ABD3M7R0</accession>
<feature type="compositionally biased region" description="Basic and acidic residues" evidence="1">
    <location>
        <begin position="477"/>
        <end position="489"/>
    </location>
</feature>
<gene>
    <name evidence="3" type="ORF">ACHAWU_001441</name>
</gene>
<feature type="region of interest" description="Disordered" evidence="1">
    <location>
        <begin position="413"/>
        <end position="459"/>
    </location>
</feature>
<evidence type="ECO:0000256" key="1">
    <source>
        <dbReference type="SAM" id="MobiDB-lite"/>
    </source>
</evidence>
<keyword evidence="2" id="KW-0472">Membrane</keyword>
<keyword evidence="2" id="KW-0812">Transmembrane</keyword>
<dbReference type="AlphaFoldDB" id="A0ABD3M7R0"/>
<evidence type="ECO:0000313" key="4">
    <source>
        <dbReference type="Proteomes" id="UP001530293"/>
    </source>
</evidence>
<organism evidence="3 4">
    <name type="scientific">Discostella pseudostelligera</name>
    <dbReference type="NCBI Taxonomy" id="259834"/>
    <lineage>
        <taxon>Eukaryota</taxon>
        <taxon>Sar</taxon>
        <taxon>Stramenopiles</taxon>
        <taxon>Ochrophyta</taxon>
        <taxon>Bacillariophyta</taxon>
        <taxon>Coscinodiscophyceae</taxon>
        <taxon>Thalassiosirophycidae</taxon>
        <taxon>Stephanodiscales</taxon>
        <taxon>Stephanodiscaceae</taxon>
        <taxon>Discostella</taxon>
    </lineage>
</organism>
<feature type="compositionally biased region" description="Polar residues" evidence="1">
    <location>
        <begin position="209"/>
        <end position="220"/>
    </location>
</feature>
<protein>
    <submittedName>
        <fullName evidence="3">Uncharacterized protein</fullName>
    </submittedName>
</protein>
<proteinExistence type="predicted"/>
<reference evidence="3 4" key="1">
    <citation type="submission" date="2024-10" db="EMBL/GenBank/DDBJ databases">
        <title>Updated reference genomes for cyclostephanoid diatoms.</title>
        <authorList>
            <person name="Roberts W.R."/>
            <person name="Alverson A.J."/>
        </authorList>
    </citation>
    <scope>NUCLEOTIDE SEQUENCE [LARGE SCALE GENOMIC DNA]</scope>
    <source>
        <strain evidence="3 4">AJA232-27</strain>
    </source>
</reference>
<comment type="caution">
    <text evidence="3">The sequence shown here is derived from an EMBL/GenBank/DDBJ whole genome shotgun (WGS) entry which is preliminary data.</text>
</comment>
<evidence type="ECO:0000313" key="3">
    <source>
        <dbReference type="EMBL" id="KAL3758714.1"/>
    </source>
</evidence>
<feature type="region of interest" description="Disordered" evidence="1">
    <location>
        <begin position="172"/>
        <end position="220"/>
    </location>
</feature>
<dbReference type="EMBL" id="JALLBG020000226">
    <property type="protein sequence ID" value="KAL3758714.1"/>
    <property type="molecule type" value="Genomic_DNA"/>
</dbReference>
<sequence>MQSDGISNSRQVDGVAMVDNDEQIVIVAAGNTDESATRASIGCHSNGSNARSIRSRRRQMSLVYMHSMTIFIILQLLIAMIAGQTTTTTPIVTDDETATTVTDDETAATTECVCSPRQYYFKLNLSASCPPLPPPFPPNDVFGAGVKDYTCSIGPEPVQNEAGDLLLDGEELEEPTGDESDSDGDGDSDVASNDSTELTRARRRRRRYMQQSSGVGTTTASDYFPEVDVEWNSANFTTSALTTEVDVTPAVIYSIQFLEVDTSFNVINQDSAYVRGIDFVSGDVFNYTSISATSRGAVPGGMNMVLRGVNAEGDPVRNVFTITYTNECGVPTFEEGDAIGWVVFDNFETASEDTCGSITNAPSTGVNAKETSPPSSVSAKETSPPSKAPTSDISSSKIPTIASMSYDYIYGSGGGSKSSKVSKSSKTKGGKSNYKSTEGSDGGWHNPPSNYGKHSTRPEPYRALLRDTLLNEIKLDQYDHDHQLAELRNTKRKQRR</sequence>
<feature type="region of interest" description="Disordered" evidence="1">
    <location>
        <begin position="355"/>
        <end position="396"/>
    </location>
</feature>
<name>A0ABD3M7R0_9STRA</name>
<feature type="compositionally biased region" description="Acidic residues" evidence="1">
    <location>
        <begin position="172"/>
        <end position="188"/>
    </location>
</feature>
<feature type="region of interest" description="Disordered" evidence="1">
    <location>
        <begin position="477"/>
        <end position="496"/>
    </location>
</feature>
<evidence type="ECO:0000256" key="2">
    <source>
        <dbReference type="SAM" id="Phobius"/>
    </source>
</evidence>
<feature type="transmembrane region" description="Helical" evidence="2">
    <location>
        <begin position="61"/>
        <end position="82"/>
    </location>
</feature>
<keyword evidence="2" id="KW-1133">Transmembrane helix</keyword>